<dbReference type="Proteomes" id="UP000518752">
    <property type="component" value="Unassembled WGS sequence"/>
</dbReference>
<feature type="domain" description="Mediator complex subunit Med13 C-terminal" evidence="12">
    <location>
        <begin position="1826"/>
        <end position="2166"/>
    </location>
</feature>
<feature type="compositionally biased region" description="Polar residues" evidence="11">
    <location>
        <begin position="882"/>
        <end position="899"/>
    </location>
</feature>
<feature type="compositionally biased region" description="Basic and acidic residues" evidence="11">
    <location>
        <begin position="542"/>
        <end position="559"/>
    </location>
</feature>
<comment type="function">
    <text evidence="10">Component of the SRB8-11 complex. The SRB8-11 complex is a regulatory module of the Mediator complex which is itself involved in regulation of basal and activated RNA polymerase II-dependent transcription. The SRB8-11 complex may be involved in the transcriptional repression of a subset of genes regulated by Mediator. It may inhibit the association of the Mediator complex with RNA polymerase II to form the holoenzyme complex.</text>
</comment>
<reference evidence="14 15" key="1">
    <citation type="journal article" date="2020" name="ISME J.">
        <title>Uncovering the hidden diversity of litter-decomposition mechanisms in mushroom-forming fungi.</title>
        <authorList>
            <person name="Floudas D."/>
            <person name="Bentzer J."/>
            <person name="Ahren D."/>
            <person name="Johansson T."/>
            <person name="Persson P."/>
            <person name="Tunlid A."/>
        </authorList>
    </citation>
    <scope>NUCLEOTIDE SEQUENCE [LARGE SCALE GENOMIC DNA]</scope>
    <source>
        <strain evidence="14 15">CBS 406.79</strain>
    </source>
</reference>
<dbReference type="InterPro" id="IPR009401">
    <property type="entry name" value="Med13_C"/>
</dbReference>
<name>A0A8H5GI48_9AGAR</name>
<feature type="region of interest" description="Disordered" evidence="11">
    <location>
        <begin position="477"/>
        <end position="526"/>
    </location>
</feature>
<dbReference type="OrthoDB" id="103819at2759"/>
<feature type="region of interest" description="Disordered" evidence="11">
    <location>
        <begin position="877"/>
        <end position="912"/>
    </location>
</feature>
<comment type="subcellular location">
    <subcellularLocation>
        <location evidence="1 10">Nucleus</location>
    </subcellularLocation>
</comment>
<evidence type="ECO:0000256" key="4">
    <source>
        <dbReference type="ARBA" id="ARBA00022491"/>
    </source>
</evidence>
<evidence type="ECO:0000313" key="15">
    <source>
        <dbReference type="Proteomes" id="UP000518752"/>
    </source>
</evidence>
<sequence length="2182" mass="233147">MNFLPFSLNNAILASAIPLHAQEIHYLAYEGDYAAVGDLRRKLVGEEEDDRSDLLSATFLTIQVISQSLHRLWLFSIGIRELWSDFDDRLAKVAESTIVLRNLYPCSEECSHQNTPCSNCSSSSNSHLAPTTSKHLPRRPWRRPWGAFLDAVRATLLRRVNRTTLDSDAGRWACALKNGFIISNSTSPPTSDEWVTSGWEQARPLLYVHFQVQPALDPSPRLIVHPTITRTQYFTLDSAPVVGAAVTLLPYATPAYFVASYSGPTSALTVQFQTALQGLGVDGWEGAGWTKKSGKGRSALGQTNYAIFYIRVQGPSSRERKGLTVIYPARLALALPPSVRSPLNPWLLPVLPAPLQPSPMVPAAVVNPVLPANGTINSPVGGPRSAYQFPSSASANTFPTLNSPLGYGYTHPWSASAPGQGAPFPLPPPGYFSASSVAGTLSTHIVSHVTLPPSLSNAALLRAHRVLSTASRLSALSAPSAATSPAAVPTPGAPTPGTVGAPTPGGHSNLSSTSKNNPILVPGSTTSSLNLTATEISAYVDHVHKERERERERLREAHRGRTISGQSSSTLASTPANPGNTSGARSVPPISIPNVSGPSNPAVHPSHPTHSGPGPGPGTTDAQMFYPSPPTNPPSVSAAGVGTAMSPGVGNGFVPGPPLLPQIPQGLPSMHDATVDFKRVPPPPPPPPPSVMGTDEGAMDVSMTSANDNGRTGVSLDAYLSARGNEPTHPALENANDPLLPPVTVPPAEPVPPSVPALAPEVAVPPSTNSTASADWGNYFGSDGMSMDLDRFMNDINMNMNGGTSGLGGDNMDMDMALFGVDSGSSLNLDDLGWNMGSAFGFESGLGSAVAATAITGGSELGPLALQSANAFAQPIPPPMTRSVTAPKTVPQTAVSTHHSSGSGSGSGLGIGAMDFEDITDDDFSFFDNKSTMPTNQSESSSVPSAAPMIVLSQPSASAPPAINSSGTPSNTTGLSDSLAFLNNEESFFQSLGLPPPLPIGSAPTPYPSHSTPGRGGITASGFTPLTVDIEVEMEMDPGLPSPPAEDGDRTNPSKDVIKVQLDDNTDSPPPSLSSPLHPEPVRPGFSRLAGAGSSMPLMPLRDKKFSAIPFAKSHLVADSKYRVSGGKFALLRSSSGWIHNHKLSPRPRSIASGDREGKLQPSPTLKEQETNINKAELARGAWALPSPPVDSDDAESSSDDSTSGDEDDDLPLAVVTGITPRLPLPVTSSAEDSPVQLRSGTKNLTPQPSTRQAPRRHRGWRPKYDRATDPRIGVVKKLARQKIRSALATRDRRPRWIRDWENETGRRVDEAGSVQIEEEDSEMDDDDDDDDDEGSAVEQDQLGHMDDESHQLEKTSRRDRSRPTTPLPGYLPPGPDLIATCFHWVHLDGISEGERTASNEDMMVQELHQTAHPQYDGILHGGTTLIYGRFETANLTLSEVPTPISPSAYMGGSTSASPAFVVTPGPSWNQSSPADTDPMKEGEKSRLTEANVYTIARECAENYVWADAWTTVDELVGDSGTTEYFKNDRSHPMNMQSYMEMSLECVGPNDVAAVKQLLAGTFSDTSLRVEDLFDGAPPKTTQNQSSNTAPSSNLLPLSPPLLTVAKSGAAIDVLPSALHFWDKLGLDPKSGKKNTTVLVVHDKNYLESDSMMDGSLGAARSWRFEQIQLWLKNVTELYKVKHYGEMTLGKSDSCDADGIASFKFDSSFEKNLASLIADFATPNGSLMFFVLVPLSSMTFTSESLRCLLSGVQRNHETYHEVQILFQFVPEPHVLNSPIHPSSPHDFRTASFLESVYNRILLPIDRAMSRPLFSYDGARVKNFFEAPSFTLARSLSDSKVKYSSAVNPPLDILDHHTLLHVGYQLSSCGRWILAACIDQRGEAHDIGVWSTQPYLSVDNKNEDATLDTTPVSDEMYMVGKVWDFGIQFAEKASVEWRIVFTKLGTVGSAELNAWMAHFSTALYSIAKNARTPVHASLLSVEHSTPWMFLPPTSQSASPSSKGPSLSRSTSGSNKTSTKSQIFIDTSMTAYNIFHKALIPTTPPPTLQDVGLASDFVINSATLIDHDDHSLADGQSVLPLSSSALLQTPPSSSHSLARHQMINIHLLYAAKSEGCSYPTITAGAADSPQSLLRDITDSFYSLAVLSNAKSTAVDGKTSLLPFHLSAVKTMRNALSVRGGADCV</sequence>
<comment type="caution">
    <text evidence="14">The sequence shown here is derived from an EMBL/GenBank/DDBJ whole genome shotgun (WGS) entry which is preliminary data.</text>
</comment>
<dbReference type="Pfam" id="PF11597">
    <property type="entry name" value="Med13_N"/>
    <property type="match status" value="1"/>
</dbReference>
<feature type="compositionally biased region" description="Polar residues" evidence="11">
    <location>
        <begin position="1227"/>
        <end position="1253"/>
    </location>
</feature>
<evidence type="ECO:0000256" key="9">
    <source>
        <dbReference type="ARBA" id="ARBA00032008"/>
    </source>
</evidence>
<feature type="domain" description="Mediator complex subunit Med13 N-terminal" evidence="13">
    <location>
        <begin position="64"/>
        <end position="335"/>
    </location>
</feature>
<evidence type="ECO:0000256" key="6">
    <source>
        <dbReference type="ARBA" id="ARBA00023159"/>
    </source>
</evidence>
<dbReference type="InterPro" id="IPR021643">
    <property type="entry name" value="Mediator_Med13_N"/>
</dbReference>
<dbReference type="GO" id="GO:0016592">
    <property type="term" value="C:mediator complex"/>
    <property type="evidence" value="ECO:0007669"/>
    <property type="project" value="InterPro"/>
</dbReference>
<evidence type="ECO:0000313" key="14">
    <source>
        <dbReference type="EMBL" id="KAF5365387.1"/>
    </source>
</evidence>
<evidence type="ECO:0000256" key="5">
    <source>
        <dbReference type="ARBA" id="ARBA00023015"/>
    </source>
</evidence>
<dbReference type="EMBL" id="JAACJN010000171">
    <property type="protein sequence ID" value="KAF5365387.1"/>
    <property type="molecule type" value="Genomic_DNA"/>
</dbReference>
<evidence type="ECO:0000259" key="12">
    <source>
        <dbReference type="Pfam" id="PF06333"/>
    </source>
</evidence>
<feature type="region of interest" description="Disordered" evidence="11">
    <location>
        <begin position="542"/>
        <end position="638"/>
    </location>
</feature>
<evidence type="ECO:0000256" key="8">
    <source>
        <dbReference type="ARBA" id="ARBA00023242"/>
    </source>
</evidence>
<evidence type="ECO:0000259" key="13">
    <source>
        <dbReference type="Pfam" id="PF11597"/>
    </source>
</evidence>
<dbReference type="PANTHER" id="PTHR48249">
    <property type="entry name" value="MEDIATOR OF RNA POLYMERASE II TRANSCRIPTION SUBUNIT 13"/>
    <property type="match status" value="1"/>
</dbReference>
<dbReference type="GO" id="GO:0003713">
    <property type="term" value="F:transcription coactivator activity"/>
    <property type="evidence" value="ECO:0007669"/>
    <property type="project" value="TreeGrafter"/>
</dbReference>
<feature type="compositionally biased region" description="Polar residues" evidence="11">
    <location>
        <begin position="508"/>
        <end position="526"/>
    </location>
</feature>
<dbReference type="Pfam" id="PF06333">
    <property type="entry name" value="Med13_C"/>
    <property type="match status" value="1"/>
</dbReference>
<keyword evidence="6 10" id="KW-0010">Activator</keyword>
<keyword evidence="4 10" id="KW-0678">Repressor</keyword>
<feature type="region of interest" description="Disordered" evidence="11">
    <location>
        <begin position="1989"/>
        <end position="2018"/>
    </location>
</feature>
<feature type="compositionally biased region" description="Acidic residues" evidence="11">
    <location>
        <begin position="1317"/>
        <end position="1336"/>
    </location>
</feature>
<feature type="compositionally biased region" description="Polar residues" evidence="11">
    <location>
        <begin position="563"/>
        <end position="584"/>
    </location>
</feature>
<feature type="compositionally biased region" description="Basic and acidic residues" evidence="11">
    <location>
        <begin position="1342"/>
        <end position="1363"/>
    </location>
</feature>
<keyword evidence="7 10" id="KW-0804">Transcription</keyword>
<feature type="region of interest" description="Disordered" evidence="11">
    <location>
        <begin position="1000"/>
        <end position="1020"/>
    </location>
</feature>
<feature type="region of interest" description="Disordered" evidence="11">
    <location>
        <begin position="1139"/>
        <end position="1269"/>
    </location>
</feature>
<feature type="region of interest" description="Disordered" evidence="11">
    <location>
        <begin position="1307"/>
        <end position="1374"/>
    </location>
</feature>
<organism evidence="14 15">
    <name type="scientific">Collybiopsis confluens</name>
    <dbReference type="NCBI Taxonomy" id="2823264"/>
    <lineage>
        <taxon>Eukaryota</taxon>
        <taxon>Fungi</taxon>
        <taxon>Dikarya</taxon>
        <taxon>Basidiomycota</taxon>
        <taxon>Agaricomycotina</taxon>
        <taxon>Agaricomycetes</taxon>
        <taxon>Agaricomycetidae</taxon>
        <taxon>Agaricales</taxon>
        <taxon>Marasmiineae</taxon>
        <taxon>Omphalotaceae</taxon>
        <taxon>Collybiopsis</taxon>
    </lineage>
</organism>
<comment type="similarity">
    <text evidence="2 10">Belongs to the Mediator complex subunit 13 family.</text>
</comment>
<feature type="compositionally biased region" description="Low complexity" evidence="11">
    <location>
        <begin position="477"/>
        <end position="506"/>
    </location>
</feature>
<evidence type="ECO:0000256" key="1">
    <source>
        <dbReference type="ARBA" id="ARBA00004123"/>
    </source>
</evidence>
<feature type="compositionally biased region" description="Acidic residues" evidence="11">
    <location>
        <begin position="1191"/>
        <end position="1211"/>
    </location>
</feature>
<feature type="compositionally biased region" description="Polar residues" evidence="11">
    <location>
        <begin position="1162"/>
        <end position="1174"/>
    </location>
</feature>
<feature type="region of interest" description="Disordered" evidence="11">
    <location>
        <begin position="1573"/>
        <end position="1594"/>
    </location>
</feature>
<keyword evidence="8 10" id="KW-0539">Nucleus</keyword>
<comment type="subunit">
    <text evidence="10">Component of the SRB8-11 complex, which itself associates with the Mediator complex.</text>
</comment>
<keyword evidence="5 10" id="KW-0805">Transcription regulation</keyword>
<feature type="region of interest" description="Disordered" evidence="11">
    <location>
        <begin position="1061"/>
        <end position="1091"/>
    </location>
</feature>
<evidence type="ECO:0000256" key="2">
    <source>
        <dbReference type="ARBA" id="ARBA00009354"/>
    </source>
</evidence>
<dbReference type="InterPro" id="IPR051139">
    <property type="entry name" value="Mediator_complx_sub13"/>
</dbReference>
<evidence type="ECO:0000256" key="10">
    <source>
        <dbReference type="RuleBase" id="RU364134"/>
    </source>
</evidence>
<dbReference type="PANTHER" id="PTHR48249:SF3">
    <property type="entry name" value="MEDIATOR OF RNA POLYMERASE II TRANSCRIPTION SUBUNIT 13"/>
    <property type="match status" value="1"/>
</dbReference>
<gene>
    <name evidence="14" type="ORF">D9757_012136</name>
</gene>
<keyword evidence="15" id="KW-1185">Reference proteome</keyword>
<proteinExistence type="inferred from homology"/>
<evidence type="ECO:0000256" key="3">
    <source>
        <dbReference type="ARBA" id="ARBA00019618"/>
    </source>
</evidence>
<protein>
    <recommendedName>
        <fullName evidence="3 10">Mediator of RNA polymerase II transcription subunit 13</fullName>
    </recommendedName>
    <alternativeName>
        <fullName evidence="9 10">Mediator complex subunit 13</fullName>
    </alternativeName>
</protein>
<dbReference type="GO" id="GO:0045944">
    <property type="term" value="P:positive regulation of transcription by RNA polymerase II"/>
    <property type="evidence" value="ECO:0007669"/>
    <property type="project" value="TreeGrafter"/>
</dbReference>
<accession>A0A8H5GI48</accession>
<evidence type="ECO:0000256" key="11">
    <source>
        <dbReference type="SAM" id="MobiDB-lite"/>
    </source>
</evidence>
<evidence type="ECO:0000256" key="7">
    <source>
        <dbReference type="ARBA" id="ARBA00023163"/>
    </source>
</evidence>